<evidence type="ECO:0000259" key="3">
    <source>
        <dbReference type="Pfam" id="PF17390"/>
    </source>
</evidence>
<feature type="domain" description="Bacterial alpha-L-rhamnosidase N-terminal" evidence="1">
    <location>
        <begin position="45"/>
        <end position="194"/>
    </location>
</feature>
<sequence>MAPSWTQSAQWIWTPNYHEEDNRPGRYFLFRKLFEWSRSSFKAERFSIHVSADSRYRLFVNGHRVSFGPCKSYPEKWYYETVDILPYLVEGENVISARVLRYSCTHAGSASIVSTELPGLMVYGESEGINVSTDETWKCVEETSRQIVPYSEWNYILGPPFTANNERVIEAAPSMTDWTLPGFSDSAWSNAVLQLTATKMLPIQSPWKLSPRPFPALPEEPGRFDGVVKCRGSITLDQWNALLKEDEKVVVPAGTTVVVDIQSESLTTAFVTLRLGRGKGSKISLLYSECYEKDLGVETAPFPMPRTKSNRADSSGRLYGMKDFYLVVDGQEEQVFEPFWFRAFRYIQLEIICSDEPLTVKEFTLRQTHYPLEISTQIRTGTELDKIWDISLKTLQNCRHETYEDCPFYEQNQFASDSRLQMLFTYQISSDDRLARKTLEEFHASRGPDGLIKAQFPAGFRSTQIPQFSLFYVSMVYDHMSYFADKPLVRRYLGTVDSILCHFEERINDLGLVGRFDDNSWPFIDWVKEWIVPGNFAESCMPQSYTVKGAATFNSLLYAVALMQAAELCDFVGRSSTADEYRMRADSIRKAVNRHCFKDGLYLDGPNATDEYSQHSQVFAILSETTTGPAAQELIQRTLKDSSLAQCSYSMNFYLFRAVEKTGLYTQLFQPLMEPWREMMADNLTTWAEHALNSRSDCHGWSAGPIHEIVTQVFGLKPSKPGFQCLRLEPRCELLETAQGTFCTPVGQVKISWNADAVTFETVADIQAEVVLDGSVIVKECVAGRPFCIPRSKAALVLS</sequence>
<dbReference type="Pfam" id="PF17390">
    <property type="entry name" value="Bac_rhamnosid_C"/>
    <property type="match status" value="1"/>
</dbReference>
<evidence type="ECO:0000259" key="2">
    <source>
        <dbReference type="Pfam" id="PF17389"/>
    </source>
</evidence>
<dbReference type="EMBL" id="KV878339">
    <property type="protein sequence ID" value="OJJ48646.1"/>
    <property type="molecule type" value="Genomic_DNA"/>
</dbReference>
<dbReference type="RefSeq" id="XP_022583156.1">
    <property type="nucleotide sequence ID" value="XM_022722583.1"/>
</dbReference>
<dbReference type="Pfam" id="PF08531">
    <property type="entry name" value="Bac_rhamnosid_N"/>
    <property type="match status" value="1"/>
</dbReference>
<reference evidence="5" key="1">
    <citation type="journal article" date="2017" name="Genome Biol.">
        <title>Comparative genomics reveals high biological diversity and specific adaptations in the industrially and medically important fungal genus Aspergillus.</title>
        <authorList>
            <person name="de Vries R.P."/>
            <person name="Riley R."/>
            <person name="Wiebenga A."/>
            <person name="Aguilar-Osorio G."/>
            <person name="Amillis S."/>
            <person name="Uchima C.A."/>
            <person name="Anderluh G."/>
            <person name="Asadollahi M."/>
            <person name="Askin M."/>
            <person name="Barry K."/>
            <person name="Battaglia E."/>
            <person name="Bayram O."/>
            <person name="Benocci T."/>
            <person name="Braus-Stromeyer S.A."/>
            <person name="Caldana C."/>
            <person name="Canovas D."/>
            <person name="Cerqueira G.C."/>
            <person name="Chen F."/>
            <person name="Chen W."/>
            <person name="Choi C."/>
            <person name="Clum A."/>
            <person name="Dos Santos R.A."/>
            <person name="Damasio A.R."/>
            <person name="Diallinas G."/>
            <person name="Emri T."/>
            <person name="Fekete E."/>
            <person name="Flipphi M."/>
            <person name="Freyberg S."/>
            <person name="Gallo A."/>
            <person name="Gournas C."/>
            <person name="Habgood R."/>
            <person name="Hainaut M."/>
            <person name="Harispe M.L."/>
            <person name="Henrissat B."/>
            <person name="Hilden K.S."/>
            <person name="Hope R."/>
            <person name="Hossain A."/>
            <person name="Karabika E."/>
            <person name="Karaffa L."/>
            <person name="Karanyi Z."/>
            <person name="Krasevec N."/>
            <person name="Kuo A."/>
            <person name="Kusch H."/>
            <person name="LaButti K."/>
            <person name="Lagendijk E.L."/>
            <person name="Lapidus A."/>
            <person name="Levasseur A."/>
            <person name="Lindquist E."/>
            <person name="Lipzen A."/>
            <person name="Logrieco A.F."/>
            <person name="MacCabe A."/>
            <person name="Maekelae M.R."/>
            <person name="Malavazi I."/>
            <person name="Melin P."/>
            <person name="Meyer V."/>
            <person name="Mielnichuk N."/>
            <person name="Miskei M."/>
            <person name="Molnar A.P."/>
            <person name="Mule G."/>
            <person name="Ngan C.Y."/>
            <person name="Orejas M."/>
            <person name="Orosz E."/>
            <person name="Ouedraogo J.P."/>
            <person name="Overkamp K.M."/>
            <person name="Park H.-S."/>
            <person name="Perrone G."/>
            <person name="Piumi F."/>
            <person name="Punt P.J."/>
            <person name="Ram A.F."/>
            <person name="Ramon A."/>
            <person name="Rauscher S."/>
            <person name="Record E."/>
            <person name="Riano-Pachon D.M."/>
            <person name="Robert V."/>
            <person name="Roehrig J."/>
            <person name="Ruller R."/>
            <person name="Salamov A."/>
            <person name="Salih N.S."/>
            <person name="Samson R.A."/>
            <person name="Sandor E."/>
            <person name="Sanguinetti M."/>
            <person name="Schuetze T."/>
            <person name="Sepcic K."/>
            <person name="Shelest E."/>
            <person name="Sherlock G."/>
            <person name="Sophianopoulou V."/>
            <person name="Squina F.M."/>
            <person name="Sun H."/>
            <person name="Susca A."/>
            <person name="Todd R.B."/>
            <person name="Tsang A."/>
            <person name="Unkles S.E."/>
            <person name="van de Wiele N."/>
            <person name="van Rossen-Uffink D."/>
            <person name="Oliveira J.V."/>
            <person name="Vesth T.C."/>
            <person name="Visser J."/>
            <person name="Yu J.-H."/>
            <person name="Zhou M."/>
            <person name="Andersen M.R."/>
            <person name="Archer D.B."/>
            <person name="Baker S.E."/>
            <person name="Benoit I."/>
            <person name="Brakhage A.A."/>
            <person name="Braus G.H."/>
            <person name="Fischer R."/>
            <person name="Frisvad J.C."/>
            <person name="Goldman G.H."/>
            <person name="Houbraken J."/>
            <person name="Oakley B."/>
            <person name="Pocsi I."/>
            <person name="Scazzocchio C."/>
            <person name="Seiboth B."/>
            <person name="vanKuyk P.A."/>
            <person name="Wortman J."/>
            <person name="Dyer P.S."/>
            <person name="Grigoriev I.V."/>
        </authorList>
    </citation>
    <scope>NUCLEOTIDE SEQUENCE [LARGE SCALE GENOMIC DNA]</scope>
    <source>
        <strain evidence="5">CBS 506.65</strain>
    </source>
</reference>
<dbReference type="Pfam" id="PF17389">
    <property type="entry name" value="Bac_rhamnosid6H"/>
    <property type="match status" value="1"/>
</dbReference>
<dbReference type="PANTHER" id="PTHR34987">
    <property type="entry name" value="C, PUTATIVE (AFU_ORTHOLOGUE AFUA_3G02880)-RELATED"/>
    <property type="match status" value="1"/>
</dbReference>
<dbReference type="Gene3D" id="2.60.120.260">
    <property type="entry name" value="Galactose-binding domain-like"/>
    <property type="match status" value="2"/>
</dbReference>
<name>A0A1L9SNE7_9EURO</name>
<evidence type="ECO:0008006" key="6">
    <source>
        <dbReference type="Google" id="ProtNLM"/>
    </source>
</evidence>
<dbReference type="PANTHER" id="PTHR34987:SF2">
    <property type="entry name" value="B, PUTATIVE (AFU_ORTHOLOGUE AFUA_7G05040)-RELATED"/>
    <property type="match status" value="1"/>
</dbReference>
<proteinExistence type="predicted"/>
<feature type="domain" description="Alpha-L-rhamnosidase six-hairpin glycosidase" evidence="2">
    <location>
        <begin position="383"/>
        <end position="704"/>
    </location>
</feature>
<dbReference type="OrthoDB" id="6503935at2759"/>
<dbReference type="Gene3D" id="1.50.10.10">
    <property type="match status" value="1"/>
</dbReference>
<dbReference type="SUPFAM" id="SSF49785">
    <property type="entry name" value="Galactose-binding domain-like"/>
    <property type="match status" value="1"/>
</dbReference>
<dbReference type="STRING" id="1073090.A0A1L9SNE7"/>
<dbReference type="VEuPathDB" id="FungiDB:ASPZODRAFT_130749"/>
<dbReference type="InterPro" id="IPR008979">
    <property type="entry name" value="Galactose-bd-like_sf"/>
</dbReference>
<evidence type="ECO:0000313" key="5">
    <source>
        <dbReference type="Proteomes" id="UP000184188"/>
    </source>
</evidence>
<feature type="domain" description="Alpha-L-rhamnosidase C-terminal" evidence="3">
    <location>
        <begin position="715"/>
        <end position="761"/>
    </location>
</feature>
<dbReference type="Proteomes" id="UP000184188">
    <property type="component" value="Unassembled WGS sequence"/>
</dbReference>
<gene>
    <name evidence="4" type="ORF">ASPZODRAFT_130749</name>
</gene>
<evidence type="ECO:0000313" key="4">
    <source>
        <dbReference type="EMBL" id="OJJ48646.1"/>
    </source>
</evidence>
<dbReference type="GO" id="GO:0005975">
    <property type="term" value="P:carbohydrate metabolic process"/>
    <property type="evidence" value="ECO:0007669"/>
    <property type="project" value="InterPro"/>
</dbReference>
<accession>A0A1L9SNE7</accession>
<dbReference type="InterPro" id="IPR035396">
    <property type="entry name" value="Bac_rhamnosid6H"/>
</dbReference>
<dbReference type="AlphaFoldDB" id="A0A1L9SNE7"/>
<protein>
    <recommendedName>
        <fullName evidence="6">Alpha-L-rhamnosidase</fullName>
    </recommendedName>
</protein>
<dbReference type="InterPro" id="IPR012341">
    <property type="entry name" value="6hp_glycosidase-like_sf"/>
</dbReference>
<dbReference type="GO" id="GO:0003824">
    <property type="term" value="F:catalytic activity"/>
    <property type="evidence" value="ECO:0007669"/>
    <property type="project" value="UniProtKB-ARBA"/>
</dbReference>
<dbReference type="InterPro" id="IPR008928">
    <property type="entry name" value="6-hairpin_glycosidase_sf"/>
</dbReference>
<dbReference type="InterPro" id="IPR035398">
    <property type="entry name" value="Bac_rhamnosid_C"/>
</dbReference>
<organism evidence="4 5">
    <name type="scientific">Penicilliopsis zonata CBS 506.65</name>
    <dbReference type="NCBI Taxonomy" id="1073090"/>
    <lineage>
        <taxon>Eukaryota</taxon>
        <taxon>Fungi</taxon>
        <taxon>Dikarya</taxon>
        <taxon>Ascomycota</taxon>
        <taxon>Pezizomycotina</taxon>
        <taxon>Eurotiomycetes</taxon>
        <taxon>Eurotiomycetidae</taxon>
        <taxon>Eurotiales</taxon>
        <taxon>Aspergillaceae</taxon>
        <taxon>Penicilliopsis</taxon>
    </lineage>
</organism>
<keyword evidence="5" id="KW-1185">Reference proteome</keyword>
<dbReference type="InterPro" id="IPR013737">
    <property type="entry name" value="Bac_rhamnosid_N"/>
</dbReference>
<dbReference type="Gene3D" id="2.60.420.10">
    <property type="entry name" value="Maltose phosphorylase, domain 3"/>
    <property type="match status" value="1"/>
</dbReference>
<evidence type="ECO:0000259" key="1">
    <source>
        <dbReference type="Pfam" id="PF08531"/>
    </source>
</evidence>
<dbReference type="SUPFAM" id="SSF48208">
    <property type="entry name" value="Six-hairpin glycosidases"/>
    <property type="match status" value="1"/>
</dbReference>
<dbReference type="GeneID" id="34609048"/>